<proteinExistence type="predicted"/>
<protein>
    <submittedName>
        <fullName evidence="1">Uncharacterized protein</fullName>
    </submittedName>
</protein>
<organism evidence="1 2">
    <name type="scientific">Dreissena polymorpha</name>
    <name type="common">Zebra mussel</name>
    <name type="synonym">Mytilus polymorpha</name>
    <dbReference type="NCBI Taxonomy" id="45954"/>
    <lineage>
        <taxon>Eukaryota</taxon>
        <taxon>Metazoa</taxon>
        <taxon>Spiralia</taxon>
        <taxon>Lophotrochozoa</taxon>
        <taxon>Mollusca</taxon>
        <taxon>Bivalvia</taxon>
        <taxon>Autobranchia</taxon>
        <taxon>Heteroconchia</taxon>
        <taxon>Euheterodonta</taxon>
        <taxon>Imparidentia</taxon>
        <taxon>Neoheterodontei</taxon>
        <taxon>Myida</taxon>
        <taxon>Dreissenoidea</taxon>
        <taxon>Dreissenidae</taxon>
        <taxon>Dreissena</taxon>
    </lineage>
</organism>
<accession>A0A9D3Y5V4</accession>
<gene>
    <name evidence="1" type="ORF">DPMN_194773</name>
</gene>
<comment type="caution">
    <text evidence="1">The sequence shown here is derived from an EMBL/GenBank/DDBJ whole genome shotgun (WGS) entry which is preliminary data.</text>
</comment>
<keyword evidence="2" id="KW-1185">Reference proteome</keyword>
<reference evidence="1" key="1">
    <citation type="journal article" date="2019" name="bioRxiv">
        <title>The Genome of the Zebra Mussel, Dreissena polymorpha: A Resource for Invasive Species Research.</title>
        <authorList>
            <person name="McCartney M.A."/>
            <person name="Auch B."/>
            <person name="Kono T."/>
            <person name="Mallez S."/>
            <person name="Zhang Y."/>
            <person name="Obille A."/>
            <person name="Becker A."/>
            <person name="Abrahante J.E."/>
            <person name="Garbe J."/>
            <person name="Badalamenti J.P."/>
            <person name="Herman A."/>
            <person name="Mangelson H."/>
            <person name="Liachko I."/>
            <person name="Sullivan S."/>
            <person name="Sone E.D."/>
            <person name="Koren S."/>
            <person name="Silverstein K.A.T."/>
            <person name="Beckman K.B."/>
            <person name="Gohl D.M."/>
        </authorList>
    </citation>
    <scope>NUCLEOTIDE SEQUENCE</scope>
    <source>
        <strain evidence="1">Duluth1</strain>
        <tissue evidence="1">Whole animal</tissue>
    </source>
</reference>
<reference evidence="1" key="2">
    <citation type="submission" date="2020-11" db="EMBL/GenBank/DDBJ databases">
        <authorList>
            <person name="McCartney M.A."/>
            <person name="Auch B."/>
            <person name="Kono T."/>
            <person name="Mallez S."/>
            <person name="Becker A."/>
            <person name="Gohl D.M."/>
            <person name="Silverstein K.A.T."/>
            <person name="Koren S."/>
            <person name="Bechman K.B."/>
            <person name="Herman A."/>
            <person name="Abrahante J.E."/>
            <person name="Garbe J."/>
        </authorList>
    </citation>
    <scope>NUCLEOTIDE SEQUENCE</scope>
    <source>
        <strain evidence="1">Duluth1</strain>
        <tissue evidence="1">Whole animal</tissue>
    </source>
</reference>
<evidence type="ECO:0000313" key="1">
    <source>
        <dbReference type="EMBL" id="KAH3692323.1"/>
    </source>
</evidence>
<sequence>MIRRNILTRSHYFPVPPRLKPVNSPAEYRSTTDWLRFIPAKPRQSPGCRPG</sequence>
<name>A0A9D3Y5V4_DREPO</name>
<dbReference type="EMBL" id="JAIWYP010000023">
    <property type="protein sequence ID" value="KAH3692323.1"/>
    <property type="molecule type" value="Genomic_DNA"/>
</dbReference>
<dbReference type="AlphaFoldDB" id="A0A9D3Y5V4"/>
<evidence type="ECO:0000313" key="2">
    <source>
        <dbReference type="Proteomes" id="UP000828390"/>
    </source>
</evidence>
<dbReference type="Proteomes" id="UP000828390">
    <property type="component" value="Unassembled WGS sequence"/>
</dbReference>